<dbReference type="InterPro" id="IPR047111">
    <property type="entry name" value="YbaP-like"/>
</dbReference>
<dbReference type="InParanoid" id="B2A113"/>
<dbReference type="HOGENOM" id="CLU_1101917_0_0_9"/>
<proteinExistence type="predicted"/>
<dbReference type="PANTHER" id="PTHR40590">
    <property type="entry name" value="CYTOPLASMIC PROTEIN-RELATED"/>
    <property type="match status" value="1"/>
</dbReference>
<reference evidence="2 3" key="1">
    <citation type="submission" date="2008-04" db="EMBL/GenBank/DDBJ databases">
        <title>Complete sequence of chromosome of Natranaerobius thermophilus JW/NM-WN-LF.</title>
        <authorList>
            <consortium name="US DOE Joint Genome Institute"/>
            <person name="Copeland A."/>
            <person name="Lucas S."/>
            <person name="Lapidus A."/>
            <person name="Glavina del Rio T."/>
            <person name="Dalin E."/>
            <person name="Tice H."/>
            <person name="Bruce D."/>
            <person name="Goodwin L."/>
            <person name="Pitluck S."/>
            <person name="Chertkov O."/>
            <person name="Brettin T."/>
            <person name="Detter J.C."/>
            <person name="Han C."/>
            <person name="Kuske C.R."/>
            <person name="Schmutz J."/>
            <person name="Larimer F."/>
            <person name="Land M."/>
            <person name="Hauser L."/>
            <person name="Kyrpides N."/>
            <person name="Lykidis A."/>
            <person name="Mesbah N.M."/>
            <person name="Wiegel J."/>
        </authorList>
    </citation>
    <scope>NUCLEOTIDE SEQUENCE [LARGE SCALE GENOMIC DNA]</scope>
    <source>
        <strain evidence="3">ATCC BAA-1301 / DSM 18059 / JW/NM-WN-LF</strain>
    </source>
</reference>
<evidence type="ECO:0000313" key="3">
    <source>
        <dbReference type="Proteomes" id="UP000001683"/>
    </source>
</evidence>
<dbReference type="Pfam" id="PF01963">
    <property type="entry name" value="TraB_PrgY_gumN"/>
    <property type="match status" value="1"/>
</dbReference>
<evidence type="ECO:0000313" key="2">
    <source>
        <dbReference type="EMBL" id="ACB84636.1"/>
    </source>
</evidence>
<protein>
    <recommendedName>
        <fullName evidence="4">GumN family protein</fullName>
    </recommendedName>
</protein>
<keyword evidence="3" id="KW-1185">Reference proteome</keyword>
<feature type="region of interest" description="Disordered" evidence="1">
    <location>
        <begin position="221"/>
        <end position="252"/>
    </location>
</feature>
<evidence type="ECO:0000256" key="1">
    <source>
        <dbReference type="SAM" id="MobiDB-lite"/>
    </source>
</evidence>
<dbReference type="CDD" id="cd14789">
    <property type="entry name" value="Tiki"/>
    <property type="match status" value="1"/>
</dbReference>
<feature type="compositionally biased region" description="Basic and acidic residues" evidence="1">
    <location>
        <begin position="234"/>
        <end position="244"/>
    </location>
</feature>
<dbReference type="EMBL" id="CP001034">
    <property type="protein sequence ID" value="ACB84636.1"/>
    <property type="molecule type" value="Genomic_DNA"/>
</dbReference>
<gene>
    <name evidence="2" type="ordered locus">Nther_1052</name>
</gene>
<reference evidence="2 3" key="2">
    <citation type="journal article" date="2011" name="J. Bacteriol.">
        <title>Complete genome sequence of the anaerobic, halophilic alkalithermophile Natranaerobius thermophilus JW/NM-WN-LF.</title>
        <authorList>
            <person name="Zhao B."/>
            <person name="Mesbah N.M."/>
            <person name="Dalin E."/>
            <person name="Goodwin L."/>
            <person name="Nolan M."/>
            <person name="Pitluck S."/>
            <person name="Chertkov O."/>
            <person name="Brettin T.S."/>
            <person name="Han J."/>
            <person name="Larimer F.W."/>
            <person name="Land M.L."/>
            <person name="Hauser L."/>
            <person name="Kyrpides N."/>
            <person name="Wiegel J."/>
        </authorList>
    </citation>
    <scope>NUCLEOTIDE SEQUENCE [LARGE SCALE GENOMIC DNA]</scope>
    <source>
        <strain evidence="3">ATCC BAA-1301 / DSM 18059 / JW/NM-WN-LF</strain>
    </source>
</reference>
<dbReference type="InterPro" id="IPR002816">
    <property type="entry name" value="TraB/PrgY/GumN_fam"/>
</dbReference>
<accession>B2A113</accession>
<dbReference type="eggNOG" id="COG3735">
    <property type="taxonomic scope" value="Bacteria"/>
</dbReference>
<dbReference type="PANTHER" id="PTHR40590:SF1">
    <property type="entry name" value="CYTOPLASMIC PROTEIN"/>
    <property type="match status" value="1"/>
</dbReference>
<organism evidence="2 3">
    <name type="scientific">Natranaerobius thermophilus (strain ATCC BAA-1301 / DSM 18059 / JW/NM-WN-LF)</name>
    <dbReference type="NCBI Taxonomy" id="457570"/>
    <lineage>
        <taxon>Bacteria</taxon>
        <taxon>Bacillati</taxon>
        <taxon>Bacillota</taxon>
        <taxon>Clostridia</taxon>
        <taxon>Natranaerobiales</taxon>
        <taxon>Natranaerobiaceae</taxon>
        <taxon>Natranaerobius</taxon>
    </lineage>
</organism>
<evidence type="ECO:0008006" key="4">
    <source>
        <dbReference type="Google" id="ProtNLM"/>
    </source>
</evidence>
<dbReference type="PROSITE" id="PS51257">
    <property type="entry name" value="PROKAR_LIPOPROTEIN"/>
    <property type="match status" value="1"/>
</dbReference>
<dbReference type="KEGG" id="nth:Nther_1052"/>
<sequence>MLLGKTFWGSLTLMFTISFLLIAVGCNETEVTEIEESEYFFYEIAGGENDMYILGTVHIGHPDMYPLDDSIYEAFDESDVLAMEIDPMNTPMDSIQDEYGTYQDETKVTDVISEELFYESFELIKQHNTSISEEELKNYKPWRINSLLERAATQESKYSYDHGVEPYFIGKAFEEDMELVELEDYEEDLVKNYELLSEESQEKMLENTLDGFEDYEEGSTELITDWEEGNVSAEAKKREERINEAETDSMAE</sequence>
<dbReference type="AlphaFoldDB" id="B2A113"/>
<dbReference type="STRING" id="457570.Nther_1052"/>
<name>B2A113_NATTJ</name>
<dbReference type="Proteomes" id="UP000001683">
    <property type="component" value="Chromosome"/>
</dbReference>